<keyword evidence="2" id="KW-1185">Reference proteome</keyword>
<reference evidence="1 2" key="1">
    <citation type="submission" date="2019-08" db="EMBL/GenBank/DDBJ databases">
        <title>Identification of a novel species of the genus Boseongicola.</title>
        <authorList>
            <person name="Zhang X.-Q."/>
        </authorList>
    </citation>
    <scope>NUCLEOTIDE SEQUENCE [LARGE SCALE GENOMIC DNA]</scope>
    <source>
        <strain evidence="1 2">HY14</strain>
    </source>
</reference>
<dbReference type="AlphaFoldDB" id="A0A5D0RP45"/>
<proteinExistence type="predicted"/>
<evidence type="ECO:0000313" key="1">
    <source>
        <dbReference type="EMBL" id="TYB82354.1"/>
    </source>
</evidence>
<accession>A0A5D0RP45</accession>
<dbReference type="RefSeq" id="WP_148377117.1">
    <property type="nucleotide sequence ID" value="NZ_VSIY01000004.1"/>
</dbReference>
<organism evidence="1 2">
    <name type="scientific">Maritimibacter fusiformis</name>
    <dbReference type="NCBI Taxonomy" id="2603819"/>
    <lineage>
        <taxon>Bacteria</taxon>
        <taxon>Pseudomonadati</taxon>
        <taxon>Pseudomonadota</taxon>
        <taxon>Alphaproteobacteria</taxon>
        <taxon>Rhodobacterales</taxon>
        <taxon>Roseobacteraceae</taxon>
        <taxon>Maritimibacter</taxon>
    </lineage>
</organism>
<gene>
    <name evidence="1" type="ORF">FVF75_06445</name>
</gene>
<dbReference type="EMBL" id="VSIY01000004">
    <property type="protein sequence ID" value="TYB82354.1"/>
    <property type="molecule type" value="Genomic_DNA"/>
</dbReference>
<protein>
    <submittedName>
        <fullName evidence="1">DUF2948 family protein</fullName>
    </submittedName>
</protein>
<name>A0A5D0RP45_9RHOB</name>
<dbReference type="InterPro" id="IPR021335">
    <property type="entry name" value="DUF2948"/>
</dbReference>
<evidence type="ECO:0000313" key="2">
    <source>
        <dbReference type="Proteomes" id="UP000322080"/>
    </source>
</evidence>
<comment type="caution">
    <text evidence="1">The sequence shown here is derived from an EMBL/GenBank/DDBJ whole genome shotgun (WGS) entry which is preliminary data.</text>
</comment>
<dbReference type="Pfam" id="PF11164">
    <property type="entry name" value="DUF2948"/>
    <property type="match status" value="1"/>
</dbReference>
<dbReference type="Proteomes" id="UP000322080">
    <property type="component" value="Unassembled WGS sequence"/>
</dbReference>
<sequence>MTEDARFEDGGDRPLKLIAMDAEDLSVVSALAQDAVFPITEMQWRPARRQFAILLNRFRWEDAETAARRKRPVERVQSVLAVSDVLKVQSQGVDRGDKDVILSLLSISFEPGEDGTGRLVLTLAGDGAIALEVETLEVALQDVTRPYVAPSRQAPRHPE</sequence>